<proteinExistence type="predicted"/>
<gene>
    <name evidence="2" type="ORF">H9911_00845</name>
</gene>
<dbReference type="InterPro" id="IPR025449">
    <property type="entry name" value="JetB"/>
</dbReference>
<dbReference type="AlphaFoldDB" id="A0A9D2U060"/>
<dbReference type="Pfam" id="PF13835">
    <property type="entry name" value="DUF4194"/>
    <property type="match status" value="1"/>
</dbReference>
<feature type="compositionally biased region" description="Acidic residues" evidence="1">
    <location>
        <begin position="217"/>
        <end position="229"/>
    </location>
</feature>
<organism evidence="2 3">
    <name type="scientific">Candidatus Mediterraneibacter tabaqchaliae</name>
    <dbReference type="NCBI Taxonomy" id="2838689"/>
    <lineage>
        <taxon>Bacteria</taxon>
        <taxon>Bacillati</taxon>
        <taxon>Bacillota</taxon>
        <taxon>Clostridia</taxon>
        <taxon>Lachnospirales</taxon>
        <taxon>Lachnospiraceae</taxon>
        <taxon>Mediterraneibacter</taxon>
    </lineage>
</organism>
<dbReference type="EMBL" id="DWUV01000016">
    <property type="protein sequence ID" value="HJD33071.1"/>
    <property type="molecule type" value="Genomic_DNA"/>
</dbReference>
<dbReference type="Proteomes" id="UP000823897">
    <property type="component" value="Unassembled WGS sequence"/>
</dbReference>
<sequence length="229" mass="26302">MSDFSFMDKMKDEDAYLFKRCIRRLLDSTFIVADRDERLYEFISAEGNQYDINIYLGAIGYKVVVEDRMKVAMLQQADEDVDTVGLKRISLYRFNQKEIRLLLVVWMLFLERMGYAEPVFVTVGDIMDKCALYRIALTPAEIRGAYRVFKRFSLIDYNDDDITKEDGVIRLYPSLQFCMDIGQLKQVVADYVPDLSGEEADPGEGENPEDGTGAEGLPEEEPEGEESDE</sequence>
<comment type="caution">
    <text evidence="2">The sequence shown here is derived from an EMBL/GenBank/DDBJ whole genome shotgun (WGS) entry which is preliminary data.</text>
</comment>
<accession>A0A9D2U060</accession>
<protein>
    <submittedName>
        <fullName evidence="2">DUF4194 domain-containing protein</fullName>
    </submittedName>
</protein>
<evidence type="ECO:0000313" key="2">
    <source>
        <dbReference type="EMBL" id="HJD33071.1"/>
    </source>
</evidence>
<evidence type="ECO:0000313" key="3">
    <source>
        <dbReference type="Proteomes" id="UP000823897"/>
    </source>
</evidence>
<reference evidence="2" key="2">
    <citation type="submission" date="2021-04" db="EMBL/GenBank/DDBJ databases">
        <authorList>
            <person name="Gilroy R."/>
        </authorList>
    </citation>
    <scope>NUCLEOTIDE SEQUENCE</scope>
    <source>
        <strain evidence="2">ChiGjej3B3-11674</strain>
    </source>
</reference>
<reference evidence="2" key="1">
    <citation type="journal article" date="2021" name="PeerJ">
        <title>Extensive microbial diversity within the chicken gut microbiome revealed by metagenomics and culture.</title>
        <authorList>
            <person name="Gilroy R."/>
            <person name="Ravi A."/>
            <person name="Getino M."/>
            <person name="Pursley I."/>
            <person name="Horton D.L."/>
            <person name="Alikhan N.F."/>
            <person name="Baker D."/>
            <person name="Gharbi K."/>
            <person name="Hall N."/>
            <person name="Watson M."/>
            <person name="Adriaenssens E.M."/>
            <person name="Foster-Nyarko E."/>
            <person name="Jarju S."/>
            <person name="Secka A."/>
            <person name="Antonio M."/>
            <person name="Oren A."/>
            <person name="Chaudhuri R.R."/>
            <person name="La Ragione R."/>
            <person name="Hildebrand F."/>
            <person name="Pallen M.J."/>
        </authorList>
    </citation>
    <scope>NUCLEOTIDE SEQUENCE</scope>
    <source>
        <strain evidence="2">ChiGjej3B3-11674</strain>
    </source>
</reference>
<name>A0A9D2U060_9FIRM</name>
<evidence type="ECO:0000256" key="1">
    <source>
        <dbReference type="SAM" id="MobiDB-lite"/>
    </source>
</evidence>
<feature type="compositionally biased region" description="Acidic residues" evidence="1">
    <location>
        <begin position="196"/>
        <end position="209"/>
    </location>
</feature>
<feature type="region of interest" description="Disordered" evidence="1">
    <location>
        <begin position="195"/>
        <end position="229"/>
    </location>
</feature>